<dbReference type="GO" id="GO:0003999">
    <property type="term" value="F:adenine phosphoribosyltransferase activity"/>
    <property type="evidence" value="ECO:0007669"/>
    <property type="project" value="UniProtKB-EC"/>
</dbReference>
<evidence type="ECO:0000313" key="12">
    <source>
        <dbReference type="EMBL" id="CUS43412.1"/>
    </source>
</evidence>
<dbReference type="FunFam" id="3.40.50.2020:FF:000021">
    <property type="entry name" value="Adenine phosphoribosyltransferase"/>
    <property type="match status" value="1"/>
</dbReference>
<dbReference type="InterPro" id="IPR005764">
    <property type="entry name" value="Ade_phspho_trans"/>
</dbReference>
<evidence type="ECO:0000256" key="4">
    <source>
        <dbReference type="ARBA" id="ARBA00004659"/>
    </source>
</evidence>
<keyword evidence="10" id="KW-0660">Purine salvage</keyword>
<evidence type="ECO:0000256" key="10">
    <source>
        <dbReference type="ARBA" id="ARBA00022726"/>
    </source>
</evidence>
<dbReference type="GO" id="GO:0002055">
    <property type="term" value="F:adenine binding"/>
    <property type="evidence" value="ECO:0007669"/>
    <property type="project" value="TreeGrafter"/>
</dbReference>
<dbReference type="SUPFAM" id="SSF53271">
    <property type="entry name" value="PRTase-like"/>
    <property type="match status" value="1"/>
</dbReference>
<evidence type="ECO:0000256" key="6">
    <source>
        <dbReference type="ARBA" id="ARBA00011893"/>
    </source>
</evidence>
<dbReference type="NCBIfam" id="NF002634">
    <property type="entry name" value="PRK02304.1-3"/>
    <property type="match status" value="1"/>
</dbReference>
<evidence type="ECO:0000256" key="3">
    <source>
        <dbReference type="ARBA" id="ARBA00004496"/>
    </source>
</evidence>
<dbReference type="PANTHER" id="PTHR32315">
    <property type="entry name" value="ADENINE PHOSPHORIBOSYLTRANSFERASE"/>
    <property type="match status" value="1"/>
</dbReference>
<evidence type="ECO:0000256" key="8">
    <source>
        <dbReference type="ARBA" id="ARBA00022676"/>
    </source>
</evidence>
<dbReference type="NCBIfam" id="TIGR01090">
    <property type="entry name" value="apt"/>
    <property type="match status" value="1"/>
</dbReference>
<comment type="pathway">
    <text evidence="4">Purine metabolism; AMP biosynthesis via salvage pathway; AMP from adenine: step 1/1.</text>
</comment>
<dbReference type="CDD" id="cd06223">
    <property type="entry name" value="PRTases_typeI"/>
    <property type="match status" value="1"/>
</dbReference>
<dbReference type="NCBIfam" id="NF002636">
    <property type="entry name" value="PRK02304.1-5"/>
    <property type="match status" value="1"/>
</dbReference>
<dbReference type="InterPro" id="IPR050054">
    <property type="entry name" value="UPRTase/APRTase"/>
</dbReference>
<dbReference type="PANTHER" id="PTHR32315:SF3">
    <property type="entry name" value="ADENINE PHOSPHORIBOSYLTRANSFERASE"/>
    <property type="match status" value="1"/>
</dbReference>
<comment type="subcellular location">
    <subcellularLocation>
        <location evidence="3">Cytoplasm</location>
    </subcellularLocation>
</comment>
<dbReference type="Pfam" id="PF00156">
    <property type="entry name" value="Pribosyltran"/>
    <property type="match status" value="1"/>
</dbReference>
<dbReference type="InterPro" id="IPR029057">
    <property type="entry name" value="PRTase-like"/>
</dbReference>
<accession>A0A170PMX9</accession>
<dbReference type="InterPro" id="IPR000836">
    <property type="entry name" value="PRTase_dom"/>
</dbReference>
<keyword evidence="8 12" id="KW-0328">Glycosyltransferase</keyword>
<dbReference type="EMBL" id="CZQE01000048">
    <property type="protein sequence ID" value="CUS43412.1"/>
    <property type="molecule type" value="Genomic_DNA"/>
</dbReference>
<comment type="catalytic activity">
    <reaction evidence="1">
        <text>AMP + diphosphate = 5-phospho-alpha-D-ribose 1-diphosphate + adenine</text>
        <dbReference type="Rhea" id="RHEA:16609"/>
        <dbReference type="ChEBI" id="CHEBI:16708"/>
        <dbReference type="ChEBI" id="CHEBI:33019"/>
        <dbReference type="ChEBI" id="CHEBI:58017"/>
        <dbReference type="ChEBI" id="CHEBI:456215"/>
        <dbReference type="EC" id="2.4.2.7"/>
    </reaction>
</comment>
<dbReference type="GO" id="GO:0005737">
    <property type="term" value="C:cytoplasm"/>
    <property type="evidence" value="ECO:0007669"/>
    <property type="project" value="UniProtKB-SubCell"/>
</dbReference>
<evidence type="ECO:0000256" key="7">
    <source>
        <dbReference type="ARBA" id="ARBA00022490"/>
    </source>
</evidence>
<comment type="function">
    <text evidence="2">Catalyzes a salvage reaction resulting in the formation of AMP, that is energically less costly than de novo synthesis.</text>
</comment>
<evidence type="ECO:0000256" key="9">
    <source>
        <dbReference type="ARBA" id="ARBA00022679"/>
    </source>
</evidence>
<protein>
    <recommendedName>
        <fullName evidence="6">adenine phosphoribosyltransferase</fullName>
        <ecNumber evidence="6">2.4.2.7</ecNumber>
    </recommendedName>
</protein>
<feature type="domain" description="Phosphoribosyltransferase" evidence="11">
    <location>
        <begin position="65"/>
        <end position="172"/>
    </location>
</feature>
<name>A0A170PMX9_9ZZZZ</name>
<gene>
    <name evidence="12" type="ORF">MGWOODY_Smn3157</name>
</gene>
<evidence type="ECO:0000256" key="5">
    <source>
        <dbReference type="ARBA" id="ARBA00008391"/>
    </source>
</evidence>
<dbReference type="GO" id="GO:0006166">
    <property type="term" value="P:purine ribonucleoside salvage"/>
    <property type="evidence" value="ECO:0007669"/>
    <property type="project" value="UniProtKB-KW"/>
</dbReference>
<reference evidence="12" key="1">
    <citation type="submission" date="2015-10" db="EMBL/GenBank/DDBJ databases">
        <authorList>
            <person name="Gilbert D.G."/>
        </authorList>
    </citation>
    <scope>NUCLEOTIDE SEQUENCE</scope>
</reference>
<sequence>MSGATLSTETVAPGADDAGANDDLRALIRTIPDFPKPGIMFRDITTLLLDARGFALCIDRMAASVGGKVDLVAGIEARGFLFAAALAIPLDAGVLLIRKDGKLPGATIAEDYALEYGTDRIAIHADACTPGATVLLVDDLIATGGTARAAVRLLRKAGAIVTQAAFVIDLPELGGADALRADDIEVRSLVAFDGH</sequence>
<dbReference type="HAMAP" id="MF_00004">
    <property type="entry name" value="Aden_phosphoribosyltr"/>
    <property type="match status" value="1"/>
</dbReference>
<dbReference type="EC" id="2.4.2.7" evidence="6"/>
<keyword evidence="7" id="KW-0963">Cytoplasm</keyword>
<comment type="similarity">
    <text evidence="5">Belongs to the purine/pyrimidine phosphoribosyltransferase family.</text>
</comment>
<dbReference type="GO" id="GO:0044209">
    <property type="term" value="P:AMP salvage"/>
    <property type="evidence" value="ECO:0007669"/>
    <property type="project" value="UniProtKB-UniPathway"/>
</dbReference>
<dbReference type="GO" id="GO:0016208">
    <property type="term" value="F:AMP binding"/>
    <property type="evidence" value="ECO:0007669"/>
    <property type="project" value="TreeGrafter"/>
</dbReference>
<proteinExistence type="inferred from homology"/>
<dbReference type="UniPathway" id="UPA00588">
    <property type="reaction ID" value="UER00646"/>
</dbReference>
<evidence type="ECO:0000259" key="11">
    <source>
        <dbReference type="Pfam" id="PF00156"/>
    </source>
</evidence>
<evidence type="ECO:0000256" key="1">
    <source>
        <dbReference type="ARBA" id="ARBA00000868"/>
    </source>
</evidence>
<keyword evidence="9 12" id="KW-0808">Transferase</keyword>
<dbReference type="Gene3D" id="3.40.50.2020">
    <property type="match status" value="1"/>
</dbReference>
<evidence type="ECO:0000256" key="2">
    <source>
        <dbReference type="ARBA" id="ARBA00003968"/>
    </source>
</evidence>
<dbReference type="AlphaFoldDB" id="A0A170PMX9"/>
<dbReference type="GO" id="GO:0006168">
    <property type="term" value="P:adenine salvage"/>
    <property type="evidence" value="ECO:0007669"/>
    <property type="project" value="InterPro"/>
</dbReference>
<organism evidence="12">
    <name type="scientific">hydrothermal vent metagenome</name>
    <dbReference type="NCBI Taxonomy" id="652676"/>
    <lineage>
        <taxon>unclassified sequences</taxon>
        <taxon>metagenomes</taxon>
        <taxon>ecological metagenomes</taxon>
    </lineage>
</organism>